<dbReference type="Pfam" id="PF00378">
    <property type="entry name" value="ECH_1"/>
    <property type="match status" value="1"/>
</dbReference>
<dbReference type="SUPFAM" id="SSF53328">
    <property type="entry name" value="Formyltransferase"/>
    <property type="match status" value="1"/>
</dbReference>
<dbReference type="SUPFAM" id="SSF50486">
    <property type="entry name" value="FMT C-terminal domain-like"/>
    <property type="match status" value="1"/>
</dbReference>
<keyword evidence="4" id="KW-1185">Reference proteome</keyword>
<evidence type="ECO:0000313" key="4">
    <source>
        <dbReference type="Proteomes" id="UP000637578"/>
    </source>
</evidence>
<protein>
    <submittedName>
        <fullName evidence="3">Hydrogenase maturation factor HoxX</fullName>
    </submittedName>
</protein>
<dbReference type="PANTHER" id="PTHR43388:SF1">
    <property type="entry name" value="HYDROGENASE MATURATION FACTOR HOXX"/>
    <property type="match status" value="1"/>
</dbReference>
<dbReference type="InterPro" id="IPR036477">
    <property type="entry name" value="Formyl_transf_N_sf"/>
</dbReference>
<dbReference type="InterPro" id="IPR047180">
    <property type="entry name" value="HoxX-like"/>
</dbReference>
<evidence type="ECO:0000259" key="1">
    <source>
        <dbReference type="Pfam" id="PF00551"/>
    </source>
</evidence>
<dbReference type="InterPro" id="IPR002376">
    <property type="entry name" value="Formyl_transf_N"/>
</dbReference>
<dbReference type="Gene3D" id="3.90.226.10">
    <property type="entry name" value="2-enoyl-CoA Hydratase, Chain A, domain 1"/>
    <property type="match status" value="1"/>
</dbReference>
<accession>A0A8J3CDN3</accession>
<dbReference type="Pfam" id="PF02911">
    <property type="entry name" value="Formyl_trans_C"/>
    <property type="match status" value="1"/>
</dbReference>
<comment type="caution">
    <text evidence="3">The sequence shown here is derived from an EMBL/GenBank/DDBJ whole genome shotgun (WGS) entry which is preliminary data.</text>
</comment>
<dbReference type="InterPro" id="IPR009188">
    <property type="entry name" value="NiFe-hyd_mat_HypX/HoxX"/>
</dbReference>
<feature type="domain" description="Formyl transferase C-terminal" evidence="2">
    <location>
        <begin position="175"/>
        <end position="256"/>
    </location>
</feature>
<dbReference type="PIRSF" id="PIRSF006787">
    <property type="entry name" value="Hydrgn_mat_HoxX"/>
    <property type="match status" value="1"/>
</dbReference>
<organism evidence="3 4">
    <name type="scientific">Longimycelium tulufanense</name>
    <dbReference type="NCBI Taxonomy" id="907463"/>
    <lineage>
        <taxon>Bacteria</taxon>
        <taxon>Bacillati</taxon>
        <taxon>Actinomycetota</taxon>
        <taxon>Actinomycetes</taxon>
        <taxon>Pseudonocardiales</taxon>
        <taxon>Pseudonocardiaceae</taxon>
        <taxon>Longimycelium</taxon>
    </lineage>
</organism>
<reference evidence="3" key="1">
    <citation type="journal article" date="2014" name="Int. J. Syst. Evol. Microbiol.">
        <title>Complete genome sequence of Corynebacterium casei LMG S-19264T (=DSM 44701T), isolated from a smear-ripened cheese.</title>
        <authorList>
            <consortium name="US DOE Joint Genome Institute (JGI-PGF)"/>
            <person name="Walter F."/>
            <person name="Albersmeier A."/>
            <person name="Kalinowski J."/>
            <person name="Ruckert C."/>
        </authorList>
    </citation>
    <scope>NUCLEOTIDE SEQUENCE</scope>
    <source>
        <strain evidence="3">CGMCC 4.5737</strain>
    </source>
</reference>
<dbReference type="InterPro" id="IPR001753">
    <property type="entry name" value="Enoyl-CoA_hydra/iso"/>
</dbReference>
<dbReference type="EMBL" id="BMMK01000042">
    <property type="protein sequence ID" value="GGM78876.1"/>
    <property type="molecule type" value="Genomic_DNA"/>
</dbReference>
<reference evidence="3" key="2">
    <citation type="submission" date="2020-09" db="EMBL/GenBank/DDBJ databases">
        <authorList>
            <person name="Sun Q."/>
            <person name="Zhou Y."/>
        </authorList>
    </citation>
    <scope>NUCLEOTIDE SEQUENCE</scope>
    <source>
        <strain evidence="3">CGMCC 4.5737</strain>
    </source>
</reference>
<dbReference type="SUPFAM" id="SSF52096">
    <property type="entry name" value="ClpP/crotonase"/>
    <property type="match status" value="1"/>
</dbReference>
<dbReference type="RefSeq" id="WP_189061505.1">
    <property type="nucleotide sequence ID" value="NZ_BMMK01000042.1"/>
</dbReference>
<sequence length="564" mass="62678">MRILLVASAYNSLAQRCHTELLDRGHEVSVELALTPQTLVEAAWLFRPDLVVAPMLTAAIPQALWSRVPCLIVHPGPKGDRGPSSLDWAITTGARRWGVTVLQANEVFDAGDIWAWAPFVVAEYDKSSLYRHEVTEAAVEALLLAVARMASGHLTPEPLDYDRHDVIGEPRPALRQPDRRIDWAHEPTEDVLRKLRAATSQPGVLDTIDGEEFFLYGGIAEDTLRGPAGSLLAMRDTAVCRATADGAVWITHVKPRTRPDDSRPFKVPATVGLALHLSGVPQVAAPQGLPDPRRTYREIHYWEHHQVGYLEFDFPNGAMSTRQCRRLLAAYRYALSRHTRVIVLGGRRDFFANGIHLHVIEDAPDAQAESWENINAMNDLVAAILTTTSHLVISAVQGNAAAGGLMLALAADEVWCRSGAVLNPHYRLMGLSGSEYWTYTLPRRVGEHTAEALTSRCLPVNARQAHALGLADQVVPGDPATFRTHVTALAEQLAHSADLPGRLEDKTRRHRGQSLERTLERHRARELDQMREDFASATYQDRRSRFVRRIRPETTPAHLALHRT</sequence>
<evidence type="ECO:0000259" key="2">
    <source>
        <dbReference type="Pfam" id="PF02911"/>
    </source>
</evidence>
<name>A0A8J3CDN3_9PSEU</name>
<dbReference type="InterPro" id="IPR029045">
    <property type="entry name" value="ClpP/crotonase-like_dom_sf"/>
</dbReference>
<feature type="domain" description="Formyl transferase N-terminal" evidence="1">
    <location>
        <begin position="36"/>
        <end position="145"/>
    </location>
</feature>
<dbReference type="InterPro" id="IPR005793">
    <property type="entry name" value="Formyl_trans_C"/>
</dbReference>
<evidence type="ECO:0000313" key="3">
    <source>
        <dbReference type="EMBL" id="GGM78876.1"/>
    </source>
</evidence>
<dbReference type="Gene3D" id="3.40.50.12230">
    <property type="match status" value="1"/>
</dbReference>
<dbReference type="CDD" id="cd06558">
    <property type="entry name" value="crotonase-like"/>
    <property type="match status" value="1"/>
</dbReference>
<dbReference type="GO" id="GO:0003824">
    <property type="term" value="F:catalytic activity"/>
    <property type="evidence" value="ECO:0007669"/>
    <property type="project" value="InterPro"/>
</dbReference>
<gene>
    <name evidence="3" type="primary">hoxX</name>
    <name evidence="3" type="ORF">GCM10012275_56900</name>
</gene>
<dbReference type="InterPro" id="IPR011034">
    <property type="entry name" value="Formyl_transferase-like_C_sf"/>
</dbReference>
<dbReference type="PANTHER" id="PTHR43388">
    <property type="entry name" value="HYDROGENASE MATURATION FACTOR HOXX"/>
    <property type="match status" value="1"/>
</dbReference>
<proteinExistence type="predicted"/>
<dbReference type="AlphaFoldDB" id="A0A8J3CDN3"/>
<dbReference type="Proteomes" id="UP000637578">
    <property type="component" value="Unassembled WGS sequence"/>
</dbReference>
<dbReference type="CDD" id="cd08701">
    <property type="entry name" value="FMT_C_HypX"/>
    <property type="match status" value="1"/>
</dbReference>
<dbReference type="Pfam" id="PF00551">
    <property type="entry name" value="Formyl_trans_N"/>
    <property type="match status" value="1"/>
</dbReference>
<dbReference type="CDD" id="cd08650">
    <property type="entry name" value="FMT_core_HypX_N"/>
    <property type="match status" value="1"/>
</dbReference>